<keyword evidence="2" id="KW-1185">Reference proteome</keyword>
<dbReference type="EMBL" id="CM055094">
    <property type="protein sequence ID" value="KAJ7563757.1"/>
    <property type="molecule type" value="Genomic_DNA"/>
</dbReference>
<proteinExistence type="predicted"/>
<evidence type="ECO:0000313" key="2">
    <source>
        <dbReference type="Proteomes" id="UP001162992"/>
    </source>
</evidence>
<name>A0ACC2EBC0_DIPCM</name>
<protein>
    <submittedName>
        <fullName evidence="1">Uncharacterized protein</fullName>
    </submittedName>
</protein>
<gene>
    <name evidence="1" type="ORF">O6H91_03G124900</name>
</gene>
<accession>A0ACC2EBC0</accession>
<organism evidence="1 2">
    <name type="scientific">Diphasiastrum complanatum</name>
    <name type="common">Issler's clubmoss</name>
    <name type="synonym">Lycopodium complanatum</name>
    <dbReference type="NCBI Taxonomy" id="34168"/>
    <lineage>
        <taxon>Eukaryota</taxon>
        <taxon>Viridiplantae</taxon>
        <taxon>Streptophyta</taxon>
        <taxon>Embryophyta</taxon>
        <taxon>Tracheophyta</taxon>
        <taxon>Lycopodiopsida</taxon>
        <taxon>Lycopodiales</taxon>
        <taxon>Lycopodiaceae</taxon>
        <taxon>Lycopodioideae</taxon>
        <taxon>Diphasiastrum</taxon>
    </lineage>
</organism>
<reference evidence="2" key="1">
    <citation type="journal article" date="2024" name="Proc. Natl. Acad. Sci. U.S.A.">
        <title>Extraordinary preservation of gene collinearity over three hundred million years revealed in homosporous lycophytes.</title>
        <authorList>
            <person name="Li C."/>
            <person name="Wickell D."/>
            <person name="Kuo L.Y."/>
            <person name="Chen X."/>
            <person name="Nie B."/>
            <person name="Liao X."/>
            <person name="Peng D."/>
            <person name="Ji J."/>
            <person name="Jenkins J."/>
            <person name="Williams M."/>
            <person name="Shu S."/>
            <person name="Plott C."/>
            <person name="Barry K."/>
            <person name="Rajasekar S."/>
            <person name="Grimwood J."/>
            <person name="Han X."/>
            <person name="Sun S."/>
            <person name="Hou Z."/>
            <person name="He W."/>
            <person name="Dai G."/>
            <person name="Sun C."/>
            <person name="Schmutz J."/>
            <person name="Leebens-Mack J.H."/>
            <person name="Li F.W."/>
            <person name="Wang L."/>
        </authorList>
    </citation>
    <scope>NUCLEOTIDE SEQUENCE [LARGE SCALE GENOMIC DNA]</scope>
    <source>
        <strain evidence="2">cv. PW_Plant_1</strain>
    </source>
</reference>
<evidence type="ECO:0000313" key="1">
    <source>
        <dbReference type="EMBL" id="KAJ7563757.1"/>
    </source>
</evidence>
<comment type="caution">
    <text evidence="1">The sequence shown here is derived from an EMBL/GenBank/DDBJ whole genome shotgun (WGS) entry which is preliminary data.</text>
</comment>
<sequence length="734" mass="80593">MEGMGDSYSELMQRLQSSLGASSLSKANANYAPFSVSSSSHPSPAADTSQLLKSPSQSLPYFLPTQAAATSFEKKAGLQPPNLRGGSSQRPPLKSPSSAQQLPLPDIHSSGHNNTSRPSTSSRSRSLSQPSLTHSVSRPPPLMHSLSQPIPRVIDLSNTTSKSPQMQSLADSSPFKPSHPAMKDVAMALSDPSWKNKLSVDVCMSSQEDCQQGPPRRFASQPPSPSTNISGGGTQSFSKYLSARADPPMKKGHRRSQSDNLFMLNSEMLDSAFQKNISEELDAQIVREMEMEKQGKAATDGGSSMSLWQKDSSVEDKLEKDILWRTESMEEKDSDSVGNDWDMEGDRGEDLFSMYIDIEKIDNFDGAGGKNDEEEKHDGNRVVDSRNFLIEGSDNLLTMEFEETGKNEDPVDCRKHNSSKNSTFVSLTSGDKKDRVNVGDVLDKDSTGSIQAPREQANLRDEHVGERGKTMAESGNSHHVRSISMDSLLGNIVPKGDEVIESRKARHSHSNSIDGSTCLKLEHGSEEPDDWMKKVMANDKLAEIALIDPKRAKRILANRQSAARSKERKMRYISELERKVQTLQTEATSLSAQLTLLQRDSMGLTNENSELKLRLQAMEQQAHLRDGSTEPSSYATALNDALREEVQRLKLANHQHNGVVTGQLMPTDQQLFQVQQSPQLQQNSKHAPVQLPTSLDFVQNSFGPLQAFSSAFGGQFVKPDVPPIAVSKVTTSSL</sequence>
<dbReference type="Proteomes" id="UP001162992">
    <property type="component" value="Chromosome 3"/>
</dbReference>